<keyword evidence="2" id="KW-0812">Transmembrane</keyword>
<sequence length="481" mass="53883">MHATHILADLIWPCSPILPEVSSPDRKVPSNQKVIWTTLKFLVFLVFSQVPLYGIMSSDSSDPLYWIRVILASNCGTLMELGITLIIALGMIVQLLAGANLFDVGFSPKENRALFSATQKLFALIITLGQATVYGSRPAVRPRGRGLPLARHPAHRHCNHRHPPRRAPPERVRSRIGRHVTHRDQHLQVDQGPVQLKATNMNSSNTPYLLVPLYGIMSSDSSDLLYWIRVILASNRGTLMELGITPIISSLLMGGNLISVYFSVKQGSGLVRCSEILRSHYCPRLIHDLRPHRALKPASIVWKAFSPTTVNIGRGSEIEGALVALFYLLFSWHDKGRALREALWRERLLDLMSVISTEVIFAVIPVKSNRFREQRGAYPIKLFYASDIERFDEQCVHCVTEAADSRVGIFADVRPLFFCHFFHSVPFRIQLLEDSPQLRATGGIGYDMSPPQTLKEAVLDSIHAATYIAFMLSACALFIKT</sequence>
<feature type="compositionally biased region" description="Basic residues" evidence="1">
    <location>
        <begin position="152"/>
        <end position="165"/>
    </location>
</feature>
<evidence type="ECO:0000256" key="1">
    <source>
        <dbReference type="SAM" id="MobiDB-lite"/>
    </source>
</evidence>
<accession>A0A409XF62</accession>
<dbReference type="STRING" id="93625.A0A409XF62"/>
<evidence type="ECO:0000313" key="5">
    <source>
        <dbReference type="Proteomes" id="UP000283269"/>
    </source>
</evidence>
<comment type="caution">
    <text evidence="4">The sequence shown here is derived from an EMBL/GenBank/DDBJ whole genome shotgun (WGS) entry which is preliminary data.</text>
</comment>
<keyword evidence="2" id="KW-1133">Transmembrane helix</keyword>
<protein>
    <recommendedName>
        <fullName evidence="3">Translocon Sec61/SecY plug domain-containing protein</fullName>
    </recommendedName>
</protein>
<feature type="transmembrane region" description="Helical" evidence="2">
    <location>
        <begin position="34"/>
        <end position="53"/>
    </location>
</feature>
<evidence type="ECO:0000313" key="4">
    <source>
        <dbReference type="EMBL" id="PPQ89429.1"/>
    </source>
</evidence>
<dbReference type="InParanoid" id="A0A409XF62"/>
<dbReference type="InterPro" id="IPR023201">
    <property type="entry name" value="SecY_dom_sf"/>
</dbReference>
<dbReference type="PANTHER" id="PTHR10906">
    <property type="entry name" value="SECY/SEC61-ALPHA FAMILY MEMBER"/>
    <property type="match status" value="1"/>
</dbReference>
<dbReference type="Proteomes" id="UP000283269">
    <property type="component" value="Unassembled WGS sequence"/>
</dbReference>
<evidence type="ECO:0000256" key="2">
    <source>
        <dbReference type="SAM" id="Phobius"/>
    </source>
</evidence>
<proteinExistence type="predicted"/>
<feature type="transmembrane region" description="Helical" evidence="2">
    <location>
        <begin position="65"/>
        <end position="93"/>
    </location>
</feature>
<feature type="domain" description="Translocon Sec61/SecY plug" evidence="3">
    <location>
        <begin position="211"/>
        <end position="237"/>
    </location>
</feature>
<organism evidence="4 5">
    <name type="scientific">Psilocybe cyanescens</name>
    <dbReference type="NCBI Taxonomy" id="93625"/>
    <lineage>
        <taxon>Eukaryota</taxon>
        <taxon>Fungi</taxon>
        <taxon>Dikarya</taxon>
        <taxon>Basidiomycota</taxon>
        <taxon>Agaricomycotina</taxon>
        <taxon>Agaricomycetes</taxon>
        <taxon>Agaricomycetidae</taxon>
        <taxon>Agaricales</taxon>
        <taxon>Agaricineae</taxon>
        <taxon>Strophariaceae</taxon>
        <taxon>Psilocybe</taxon>
    </lineage>
</organism>
<reference evidence="4 5" key="1">
    <citation type="journal article" date="2018" name="Evol. Lett.">
        <title>Horizontal gene cluster transfer increased hallucinogenic mushroom diversity.</title>
        <authorList>
            <person name="Reynolds H.T."/>
            <person name="Vijayakumar V."/>
            <person name="Gluck-Thaler E."/>
            <person name="Korotkin H.B."/>
            <person name="Matheny P.B."/>
            <person name="Slot J.C."/>
        </authorList>
    </citation>
    <scope>NUCLEOTIDE SEQUENCE [LARGE SCALE GENOMIC DNA]</scope>
    <source>
        <strain evidence="4 5">2631</strain>
    </source>
</reference>
<dbReference type="EMBL" id="NHYD01001882">
    <property type="protein sequence ID" value="PPQ89429.1"/>
    <property type="molecule type" value="Genomic_DNA"/>
</dbReference>
<feature type="region of interest" description="Disordered" evidence="1">
    <location>
        <begin position="150"/>
        <end position="171"/>
    </location>
</feature>
<feature type="transmembrane region" description="Helical" evidence="2">
    <location>
        <begin position="113"/>
        <end position="135"/>
    </location>
</feature>
<dbReference type="AlphaFoldDB" id="A0A409XF62"/>
<evidence type="ECO:0000259" key="3">
    <source>
        <dbReference type="Pfam" id="PF10559"/>
    </source>
</evidence>
<dbReference type="Gene3D" id="1.10.3370.10">
    <property type="entry name" value="SecY subunit domain"/>
    <property type="match status" value="3"/>
</dbReference>
<feature type="transmembrane region" description="Helical" evidence="2">
    <location>
        <begin position="239"/>
        <end position="262"/>
    </location>
</feature>
<keyword evidence="2" id="KW-0472">Membrane</keyword>
<dbReference type="InterPro" id="IPR019561">
    <property type="entry name" value="Translocon_Sec61/SecY_plug_dom"/>
</dbReference>
<dbReference type="GO" id="GO:0016020">
    <property type="term" value="C:membrane"/>
    <property type="evidence" value="ECO:0007669"/>
    <property type="project" value="InterPro"/>
</dbReference>
<keyword evidence="5" id="KW-1185">Reference proteome</keyword>
<dbReference type="Pfam" id="PF10559">
    <property type="entry name" value="Plug_translocon"/>
    <property type="match status" value="2"/>
</dbReference>
<name>A0A409XF62_PSICY</name>
<dbReference type="GO" id="GO:0015031">
    <property type="term" value="P:protein transport"/>
    <property type="evidence" value="ECO:0007669"/>
    <property type="project" value="InterPro"/>
</dbReference>
<dbReference type="InterPro" id="IPR002208">
    <property type="entry name" value="SecY/SEC61-alpha"/>
</dbReference>
<dbReference type="SUPFAM" id="SSF103491">
    <property type="entry name" value="Preprotein translocase SecY subunit"/>
    <property type="match status" value="2"/>
</dbReference>
<dbReference type="OrthoDB" id="420669at2759"/>
<gene>
    <name evidence="4" type="ORF">CVT25_002443</name>
</gene>
<feature type="domain" description="Translocon Sec61/SecY plug" evidence="3">
    <location>
        <begin position="42"/>
        <end position="75"/>
    </location>
</feature>